<dbReference type="Gene3D" id="1.10.287.70">
    <property type="match status" value="1"/>
</dbReference>
<dbReference type="VEuPathDB" id="CryptoDB:Vbra_6633"/>
<gene>
    <name evidence="8" type="ORF">Vbra_6633</name>
</gene>
<comment type="subcellular location">
    <subcellularLocation>
        <location evidence="1">Membrane</location>
        <topology evidence="1">Multi-pass membrane protein</topology>
    </subcellularLocation>
</comment>
<feature type="region of interest" description="Disordered" evidence="5">
    <location>
        <begin position="736"/>
        <end position="773"/>
    </location>
</feature>
<dbReference type="Proteomes" id="UP000041254">
    <property type="component" value="Unassembled WGS sequence"/>
</dbReference>
<dbReference type="GO" id="GO:0005249">
    <property type="term" value="F:voltage-gated potassium channel activity"/>
    <property type="evidence" value="ECO:0007669"/>
    <property type="project" value="InterPro"/>
</dbReference>
<reference evidence="8 9" key="1">
    <citation type="submission" date="2014-11" db="EMBL/GenBank/DDBJ databases">
        <authorList>
            <person name="Zhu J."/>
            <person name="Qi W."/>
            <person name="Song R."/>
        </authorList>
    </citation>
    <scope>NUCLEOTIDE SEQUENCE [LARGE SCALE GENOMIC DNA]</scope>
</reference>
<sequence>MARGEAFFVAEASELPGVPERPGPPDTQPQPLPLRATLTSPAMTTTLSAAEGADTEVAGPGAKRRSASVAMAVEAMTDWMRRRFSVSPKAAALVFRERTTSMRKGGERKSQGGDRPTLMREKRDDTSLWREYLQRADCVLDPMGPLMRVWDAVIVVVLIWTAVVTPYEVAFLETKWDWLFVVNRLIDLLFLVDMIFNMFFVMYLKQDSKTGARWVKDRRMIMRHYLKGWFAIDLLSILPFDVLGLLYESKTIQRLKIVRALRLLRLLKLARVLSTSRVFKQMETSVSWPYGKIALVKFAVLIVVAGHWMACCWGLVGRMEESIAKESGPLPPGADLEAARNWLEYVQMDKGGPESDDHFGIYAVSIYWAVMTLTSIGYGDIHAQNTTEYLISTALMVIGACIWAFIIGTACGILSQLDVYATSFNQTMDELNFMLHDRSIKGDLRRRLRLFFHQSRSLQRLIFYNRLEAQMSPGLQGEMALATNERWISRVRWLRRTSVAFNIELAQSLIPAAYEQKEIIQLPCTMCFLVKGVAIRGDKLVMKGSIWGEDMILDSWKLIEHDPAVSLTYCEILYVTRSKLDELKLRHPGDAAIIREHQVRLAVRRAFLLFARMRRTQPKPTDFLSKLTHKLSEMMNAENEDMMVQTTDRMSAQWGMFSQPLILYEITQKLNTLDRRINDIATGRPPSAITPGTPAMPAIPAAAGGPSPSPQQLLQAIESLRHVLLEHCAAMGRQGEAAGRVPVGEGRQTESPMMDPERVDEATGPQPNSGRPD</sequence>
<name>A0A0G4H5T8_VITBC</name>
<feature type="domain" description="Ion transport" evidence="7">
    <location>
        <begin position="148"/>
        <end position="410"/>
    </location>
</feature>
<feature type="transmembrane region" description="Helical" evidence="6">
    <location>
        <begin position="149"/>
        <end position="165"/>
    </location>
</feature>
<dbReference type="SUPFAM" id="SSF81324">
    <property type="entry name" value="Voltage-gated potassium channels"/>
    <property type="match status" value="1"/>
</dbReference>
<feature type="transmembrane region" description="Helical" evidence="6">
    <location>
        <begin position="294"/>
        <end position="316"/>
    </location>
</feature>
<dbReference type="PRINTS" id="PR01463">
    <property type="entry name" value="EAGCHANLFMLY"/>
</dbReference>
<keyword evidence="2 6" id="KW-0812">Transmembrane</keyword>
<feature type="compositionally biased region" description="Pro residues" evidence="5">
    <location>
        <begin position="19"/>
        <end position="32"/>
    </location>
</feature>
<dbReference type="InParanoid" id="A0A0G4H5T8"/>
<protein>
    <recommendedName>
        <fullName evidence="7">Ion transport domain-containing protein</fullName>
    </recommendedName>
</protein>
<feature type="transmembrane region" description="Helical" evidence="6">
    <location>
        <begin position="185"/>
        <end position="204"/>
    </location>
</feature>
<dbReference type="InterPro" id="IPR003938">
    <property type="entry name" value="K_chnl_volt-dep_EAG/ELK/ERG"/>
</dbReference>
<evidence type="ECO:0000259" key="7">
    <source>
        <dbReference type="Pfam" id="PF00520"/>
    </source>
</evidence>
<dbReference type="InterPro" id="IPR005821">
    <property type="entry name" value="Ion_trans_dom"/>
</dbReference>
<dbReference type="AlphaFoldDB" id="A0A0G4H5T8"/>
<evidence type="ECO:0000256" key="3">
    <source>
        <dbReference type="ARBA" id="ARBA00022989"/>
    </source>
</evidence>
<keyword evidence="4 6" id="KW-0472">Membrane</keyword>
<dbReference type="PANTHER" id="PTHR10217">
    <property type="entry name" value="VOLTAGE AND LIGAND GATED POTASSIUM CHANNEL"/>
    <property type="match status" value="1"/>
</dbReference>
<dbReference type="GO" id="GO:0005886">
    <property type="term" value="C:plasma membrane"/>
    <property type="evidence" value="ECO:0007669"/>
    <property type="project" value="TreeGrafter"/>
</dbReference>
<dbReference type="PhylomeDB" id="A0A0G4H5T8"/>
<dbReference type="InterPro" id="IPR050818">
    <property type="entry name" value="KCNH_animal-type"/>
</dbReference>
<feature type="transmembrane region" description="Helical" evidence="6">
    <location>
        <begin position="390"/>
        <end position="414"/>
    </location>
</feature>
<feature type="transmembrane region" description="Helical" evidence="6">
    <location>
        <begin position="225"/>
        <end position="247"/>
    </location>
</feature>
<proteinExistence type="predicted"/>
<dbReference type="PANTHER" id="PTHR10217:SF435">
    <property type="entry name" value="POTASSIUM VOLTAGE-GATED CHANNEL PROTEIN EAG"/>
    <property type="match status" value="1"/>
</dbReference>
<dbReference type="EMBL" id="CDMY01001028">
    <property type="protein sequence ID" value="CEM39207.1"/>
    <property type="molecule type" value="Genomic_DNA"/>
</dbReference>
<evidence type="ECO:0000256" key="6">
    <source>
        <dbReference type="SAM" id="Phobius"/>
    </source>
</evidence>
<organism evidence="8 9">
    <name type="scientific">Vitrella brassicaformis (strain CCMP3155)</name>
    <dbReference type="NCBI Taxonomy" id="1169540"/>
    <lineage>
        <taxon>Eukaryota</taxon>
        <taxon>Sar</taxon>
        <taxon>Alveolata</taxon>
        <taxon>Colpodellida</taxon>
        <taxon>Vitrellaceae</taxon>
        <taxon>Vitrella</taxon>
    </lineage>
</organism>
<accession>A0A0G4H5T8</accession>
<keyword evidence="9" id="KW-1185">Reference proteome</keyword>
<feature type="transmembrane region" description="Helical" evidence="6">
    <location>
        <begin position="359"/>
        <end position="378"/>
    </location>
</feature>
<dbReference type="InterPro" id="IPR018490">
    <property type="entry name" value="cNMP-bd_dom_sf"/>
</dbReference>
<dbReference type="OMA" id="WKELINP"/>
<keyword evidence="3 6" id="KW-1133">Transmembrane helix</keyword>
<evidence type="ECO:0000313" key="9">
    <source>
        <dbReference type="Proteomes" id="UP000041254"/>
    </source>
</evidence>
<evidence type="ECO:0000256" key="4">
    <source>
        <dbReference type="ARBA" id="ARBA00023136"/>
    </source>
</evidence>
<feature type="region of interest" description="Disordered" evidence="5">
    <location>
        <begin position="11"/>
        <end position="35"/>
    </location>
</feature>
<dbReference type="Pfam" id="PF00520">
    <property type="entry name" value="Ion_trans"/>
    <property type="match status" value="1"/>
</dbReference>
<dbReference type="SUPFAM" id="SSF51206">
    <property type="entry name" value="cAMP-binding domain-like"/>
    <property type="match status" value="1"/>
</dbReference>
<dbReference type="OrthoDB" id="432483at2759"/>
<evidence type="ECO:0000256" key="2">
    <source>
        <dbReference type="ARBA" id="ARBA00022692"/>
    </source>
</evidence>
<evidence type="ECO:0000256" key="5">
    <source>
        <dbReference type="SAM" id="MobiDB-lite"/>
    </source>
</evidence>
<dbReference type="GO" id="GO:0042391">
    <property type="term" value="P:regulation of membrane potential"/>
    <property type="evidence" value="ECO:0007669"/>
    <property type="project" value="TreeGrafter"/>
</dbReference>
<evidence type="ECO:0000256" key="1">
    <source>
        <dbReference type="ARBA" id="ARBA00004141"/>
    </source>
</evidence>
<evidence type="ECO:0000313" key="8">
    <source>
        <dbReference type="EMBL" id="CEM39207.1"/>
    </source>
</evidence>